<feature type="compositionally biased region" description="Basic and acidic residues" evidence="1">
    <location>
        <begin position="55"/>
        <end position="71"/>
    </location>
</feature>
<protein>
    <recommendedName>
        <fullName evidence="4">DUF3408 domain-containing protein</fullName>
    </recommendedName>
</protein>
<gene>
    <name evidence="2" type="ORF">FYJ73_07385</name>
</gene>
<reference evidence="2 3" key="1">
    <citation type="submission" date="2019-08" db="EMBL/GenBank/DDBJ databases">
        <title>In-depth cultivation of the pig gut microbiome towards novel bacterial diversity and tailored functional studies.</title>
        <authorList>
            <person name="Wylensek D."/>
            <person name="Hitch T.C.A."/>
            <person name="Clavel T."/>
        </authorList>
    </citation>
    <scope>NUCLEOTIDE SEQUENCE [LARGE SCALE GENOMIC DNA]</scope>
    <source>
        <strain evidence="2 3">LKV-178-WT-2A</strain>
    </source>
</reference>
<dbReference type="EMBL" id="VUNG01000015">
    <property type="protein sequence ID" value="MST84493.1"/>
    <property type="molecule type" value="Genomic_DNA"/>
</dbReference>
<feature type="region of interest" description="Disordered" evidence="1">
    <location>
        <begin position="24"/>
        <end position="126"/>
    </location>
</feature>
<name>A0A7K0KEY9_9BACT</name>
<organism evidence="2 3">
    <name type="scientific">Hallella mizrahii</name>
    <dbReference type="NCBI Taxonomy" id="2606637"/>
    <lineage>
        <taxon>Bacteria</taxon>
        <taxon>Pseudomonadati</taxon>
        <taxon>Bacteroidota</taxon>
        <taxon>Bacteroidia</taxon>
        <taxon>Bacteroidales</taxon>
        <taxon>Prevotellaceae</taxon>
        <taxon>Hallella</taxon>
    </lineage>
</organism>
<dbReference type="Proteomes" id="UP000438914">
    <property type="component" value="Unassembled WGS sequence"/>
</dbReference>
<evidence type="ECO:0000256" key="1">
    <source>
        <dbReference type="SAM" id="MobiDB-lite"/>
    </source>
</evidence>
<evidence type="ECO:0008006" key="4">
    <source>
        <dbReference type="Google" id="ProtNLM"/>
    </source>
</evidence>
<comment type="caution">
    <text evidence="2">The sequence shown here is derived from an EMBL/GenBank/DDBJ whole genome shotgun (WGS) entry which is preliminary data.</text>
</comment>
<keyword evidence="3" id="KW-1185">Reference proteome</keyword>
<feature type="compositionally biased region" description="Basic and acidic residues" evidence="1">
    <location>
        <begin position="79"/>
        <end position="92"/>
    </location>
</feature>
<dbReference type="RefSeq" id="WP_154534075.1">
    <property type="nucleotide sequence ID" value="NZ_VUNG01000015.1"/>
</dbReference>
<accession>A0A7K0KEY9</accession>
<evidence type="ECO:0000313" key="2">
    <source>
        <dbReference type="EMBL" id="MST84493.1"/>
    </source>
</evidence>
<sequence length="201" mass="22264">METRNSTDKNLHFGDIHELVRRVNEAPALSWQKSTEMSKPKKVRNRKTMSQDSKPVPEFHSSTEDKADAEVPKLVTGGTKEDNGKRAQDSTKKAFSKAKTVPKENGSKASSKPKGAVKTPEPSNVQIPSEGLSGLWHLASASKAGKIAESQVWIDKGLYHQIEAFNLRCGKPVPTKHVVNAILRIFMDEHKTDIQKAVKRT</sequence>
<evidence type="ECO:0000313" key="3">
    <source>
        <dbReference type="Proteomes" id="UP000438914"/>
    </source>
</evidence>
<dbReference type="AlphaFoldDB" id="A0A7K0KEY9"/>
<proteinExistence type="predicted"/>